<feature type="transmembrane region" description="Helical" evidence="1">
    <location>
        <begin position="151"/>
        <end position="170"/>
    </location>
</feature>
<dbReference type="PIRSF" id="PIRSF000709">
    <property type="entry name" value="6PFK_2-Ptase"/>
    <property type="match status" value="1"/>
</dbReference>
<dbReference type="RefSeq" id="WP_307410077.1">
    <property type="nucleotide sequence ID" value="NZ_JAUSTW010000006.1"/>
</dbReference>
<keyword evidence="1" id="KW-1133">Transmembrane helix</keyword>
<dbReference type="PANTHER" id="PTHR46192">
    <property type="entry name" value="BROAD-RANGE ACID PHOSPHATASE DET1"/>
    <property type="match status" value="1"/>
</dbReference>
<accession>A0ABT9XYI2</accession>
<keyword evidence="3" id="KW-1185">Reference proteome</keyword>
<protein>
    <submittedName>
        <fullName evidence="2">Broad specificity phosphatase PhoE</fullName>
    </submittedName>
</protein>
<sequence>MNIYVIRHGESEHNIDRTVMAHTHDSKHSLTELGQSQALKTAEFLKNSLNEKTVLYTSPYLRTIQTAKAIHSFLPEQVPFYENPLIREWELGNLYDFNNRTPEAKKEFKAAGQFYFRYQNGESLADVYLRATMFINTVIERVKQQQRYENVVIVTHAAFIQMLLTFLMNWPVEDLANFKPVENASVIKIFEADGDYQFEKIFVPNVNLSI</sequence>
<dbReference type="PROSITE" id="PS00175">
    <property type="entry name" value="PG_MUTASE"/>
    <property type="match status" value="1"/>
</dbReference>
<dbReference type="InterPro" id="IPR052765">
    <property type="entry name" value="PGM-Related"/>
</dbReference>
<dbReference type="Gene3D" id="3.40.50.1240">
    <property type="entry name" value="Phosphoglycerate mutase-like"/>
    <property type="match status" value="1"/>
</dbReference>
<proteinExistence type="predicted"/>
<organism evidence="2 3">
    <name type="scientific">Neobacillus ginsengisoli</name>
    <dbReference type="NCBI Taxonomy" id="904295"/>
    <lineage>
        <taxon>Bacteria</taxon>
        <taxon>Bacillati</taxon>
        <taxon>Bacillota</taxon>
        <taxon>Bacilli</taxon>
        <taxon>Bacillales</taxon>
        <taxon>Bacillaceae</taxon>
        <taxon>Neobacillus</taxon>
    </lineage>
</organism>
<dbReference type="CDD" id="cd07067">
    <property type="entry name" value="HP_PGM_like"/>
    <property type="match status" value="1"/>
</dbReference>
<dbReference type="Pfam" id="PF00300">
    <property type="entry name" value="His_Phos_1"/>
    <property type="match status" value="1"/>
</dbReference>
<gene>
    <name evidence="2" type="ORF">J2S10_003514</name>
</gene>
<evidence type="ECO:0000256" key="1">
    <source>
        <dbReference type="SAM" id="Phobius"/>
    </source>
</evidence>
<dbReference type="EMBL" id="JAUSTW010000006">
    <property type="protein sequence ID" value="MDQ0200325.1"/>
    <property type="molecule type" value="Genomic_DNA"/>
</dbReference>
<keyword evidence="1" id="KW-0472">Membrane</keyword>
<dbReference type="SUPFAM" id="SSF53254">
    <property type="entry name" value="Phosphoglycerate mutase-like"/>
    <property type="match status" value="1"/>
</dbReference>
<evidence type="ECO:0000313" key="2">
    <source>
        <dbReference type="EMBL" id="MDQ0200325.1"/>
    </source>
</evidence>
<dbReference type="InterPro" id="IPR001345">
    <property type="entry name" value="PG/BPGM_mutase_AS"/>
</dbReference>
<dbReference type="InterPro" id="IPR029033">
    <property type="entry name" value="His_PPase_superfam"/>
</dbReference>
<dbReference type="InterPro" id="IPR013078">
    <property type="entry name" value="His_Pase_superF_clade-1"/>
</dbReference>
<keyword evidence="1" id="KW-0812">Transmembrane</keyword>
<dbReference type="Proteomes" id="UP001224122">
    <property type="component" value="Unassembled WGS sequence"/>
</dbReference>
<comment type="caution">
    <text evidence="2">The sequence shown here is derived from an EMBL/GenBank/DDBJ whole genome shotgun (WGS) entry which is preliminary data.</text>
</comment>
<dbReference type="SMART" id="SM00855">
    <property type="entry name" value="PGAM"/>
    <property type="match status" value="1"/>
</dbReference>
<evidence type="ECO:0000313" key="3">
    <source>
        <dbReference type="Proteomes" id="UP001224122"/>
    </source>
</evidence>
<reference evidence="2 3" key="1">
    <citation type="submission" date="2023-07" db="EMBL/GenBank/DDBJ databases">
        <title>Genomic Encyclopedia of Type Strains, Phase IV (KMG-IV): sequencing the most valuable type-strain genomes for metagenomic binning, comparative biology and taxonomic classification.</title>
        <authorList>
            <person name="Goeker M."/>
        </authorList>
    </citation>
    <scope>NUCLEOTIDE SEQUENCE [LARGE SCALE GENOMIC DNA]</scope>
    <source>
        <strain evidence="2 3">DSM 27594</strain>
    </source>
</reference>
<name>A0ABT9XYI2_9BACI</name>